<accession>N8QC08</accession>
<dbReference type="eggNOG" id="COG2378">
    <property type="taxonomic scope" value="Bacteria"/>
</dbReference>
<proteinExistence type="predicted"/>
<sequence length="358" mass="41730">MDKKNVNLVSRILKIYSVLPRVPRSALTIEEFKEQVRHCYGDDIEEKSLTKAIQRDLELIPSLLSTGALSVTDGKGRKAKKYQLSQDAFIEQFNSELALILVMANNYLSEYLPYDIHQNVKGFFEAATQQLTKDTRLDNWQSRFRFVPSGYSQNKNSHYDSKEIKIIYQAILEDDIWLDTQYRKEGHFESQAYTLKPHGIIHYGYKQFLIASKIIKGKSELRTFNMLNFTEVKIIPEKISVNIDPYDVDDLVEEREFEDAFFDREELGVFCVFEGELLEELEINPIGNDQIIIHLHDQYYELSARSVITRSRMEWFAKNAHLIQIISPDELREEIVDRASIALEKNDLCDPIAKFLNI</sequence>
<protein>
    <submittedName>
        <fullName evidence="1">Uncharacterized protein</fullName>
    </submittedName>
</protein>
<organism evidence="1 2">
    <name type="scientific">Acinetobacter bohemicus ANC 3994</name>
    <dbReference type="NCBI Taxonomy" id="1217715"/>
    <lineage>
        <taxon>Bacteria</taxon>
        <taxon>Pseudomonadati</taxon>
        <taxon>Pseudomonadota</taxon>
        <taxon>Gammaproteobacteria</taxon>
        <taxon>Moraxellales</taxon>
        <taxon>Moraxellaceae</taxon>
        <taxon>Acinetobacter</taxon>
    </lineage>
</organism>
<dbReference type="HOGENOM" id="CLU_772987_0_0_6"/>
<dbReference type="Proteomes" id="UP000013086">
    <property type="component" value="Unassembled WGS sequence"/>
</dbReference>
<name>N8QC08_9GAMM</name>
<dbReference type="PATRIC" id="fig|1217715.3.peg.914"/>
<dbReference type="EMBL" id="APOH01000010">
    <property type="protein sequence ID" value="ENU20718.1"/>
    <property type="molecule type" value="Genomic_DNA"/>
</dbReference>
<gene>
    <name evidence="1" type="ORF">F994_00949</name>
</gene>
<evidence type="ECO:0000313" key="2">
    <source>
        <dbReference type="Proteomes" id="UP000013086"/>
    </source>
</evidence>
<reference evidence="1 2" key="1">
    <citation type="submission" date="2013-02" db="EMBL/GenBank/DDBJ databases">
        <title>The Genome Sequence of Acinetobacter sp. ANC 3994.</title>
        <authorList>
            <consortium name="The Broad Institute Genome Sequencing Platform"/>
            <consortium name="The Broad Institute Genome Sequencing Center for Infectious Disease"/>
            <person name="Cerqueira G."/>
            <person name="Feldgarden M."/>
            <person name="Courvalin P."/>
            <person name="Perichon B."/>
            <person name="Grillot-Courvalin C."/>
            <person name="Clermont D."/>
            <person name="Rocha E."/>
            <person name="Yoon E.-J."/>
            <person name="Nemec A."/>
            <person name="Walker B."/>
            <person name="Young S.K."/>
            <person name="Zeng Q."/>
            <person name="Gargeya S."/>
            <person name="Fitzgerald M."/>
            <person name="Haas B."/>
            <person name="Abouelleil A."/>
            <person name="Alvarado L."/>
            <person name="Arachchi H.M."/>
            <person name="Berlin A.M."/>
            <person name="Chapman S.B."/>
            <person name="Dewar J."/>
            <person name="Goldberg J."/>
            <person name="Griggs A."/>
            <person name="Gujja S."/>
            <person name="Hansen M."/>
            <person name="Howarth C."/>
            <person name="Imamovic A."/>
            <person name="Larimer J."/>
            <person name="McCowan C."/>
            <person name="Murphy C."/>
            <person name="Neiman D."/>
            <person name="Pearson M."/>
            <person name="Priest M."/>
            <person name="Roberts A."/>
            <person name="Saif S."/>
            <person name="Shea T."/>
            <person name="Sisk P."/>
            <person name="Sykes S."/>
            <person name="Wortman J."/>
            <person name="Nusbaum C."/>
            <person name="Birren B."/>
        </authorList>
    </citation>
    <scope>NUCLEOTIDE SEQUENCE [LARGE SCALE GENOMIC DNA]</scope>
    <source>
        <strain evidence="1 2">ANC 3994</strain>
    </source>
</reference>
<dbReference type="AlphaFoldDB" id="N8QC08"/>
<comment type="caution">
    <text evidence="1">The sequence shown here is derived from an EMBL/GenBank/DDBJ whole genome shotgun (WGS) entry which is preliminary data.</text>
</comment>
<evidence type="ECO:0000313" key="1">
    <source>
        <dbReference type="EMBL" id="ENU20718.1"/>
    </source>
</evidence>